<dbReference type="GO" id="GO:0045087">
    <property type="term" value="P:innate immune response"/>
    <property type="evidence" value="ECO:0007669"/>
    <property type="project" value="TreeGrafter"/>
</dbReference>
<gene>
    <name evidence="2" type="ORF">CAMP_LOCUS13918</name>
    <name evidence="3" type="ORF">CAMP_LOCUS13919</name>
</gene>
<accession>A0A9P1IUC8</accession>
<proteinExistence type="predicted"/>
<dbReference type="GO" id="GO:0007165">
    <property type="term" value="P:signal transduction"/>
    <property type="evidence" value="ECO:0007669"/>
    <property type="project" value="TreeGrafter"/>
</dbReference>
<keyword evidence="4" id="KW-1185">Reference proteome</keyword>
<dbReference type="EMBL" id="CANHGI010000005">
    <property type="protein sequence ID" value="CAI5451281.1"/>
    <property type="molecule type" value="Genomic_DNA"/>
</dbReference>
<evidence type="ECO:0000313" key="3">
    <source>
        <dbReference type="EMBL" id="CAI5451282.1"/>
    </source>
</evidence>
<dbReference type="Proteomes" id="UP001152747">
    <property type="component" value="Unassembled WGS sequence"/>
</dbReference>
<dbReference type="AlphaFoldDB" id="A0A9P1IUC8"/>
<sequence length="225" mass="25452">MFSVISFFLFVSAVSALPILQDSTIDGYAIDINEPLSNGTLINVRLDRYSTIYIRSFNYNTSSFDQNMIDTIRNALVYRLRVELYMTPNQFSNVSGTDQVEDVYNNLKSNSIPIGGLFLRVQSGMYSYNTTANAEFIDSSVHRAKQLGFQVGIFTNAEEWKSVTNNYSGLDSDVRLWYWANNGNGVTGETTHSFNDFKRFGNWNEPNVKQFGVNETVSGADQINR</sequence>
<comment type="caution">
    <text evidence="2">The sequence shown here is derived from an EMBL/GenBank/DDBJ whole genome shotgun (WGS) entry which is preliminary data.</text>
</comment>
<feature type="signal peptide" evidence="1">
    <location>
        <begin position="1"/>
        <end position="16"/>
    </location>
</feature>
<dbReference type="InterPro" id="IPR017853">
    <property type="entry name" value="GH"/>
</dbReference>
<evidence type="ECO:0000313" key="2">
    <source>
        <dbReference type="EMBL" id="CAI5451281.1"/>
    </source>
</evidence>
<protein>
    <recommendedName>
        <fullName evidence="5">Lysozyme</fullName>
    </recommendedName>
</protein>
<dbReference type="OrthoDB" id="25039at2759"/>
<evidence type="ECO:0008006" key="5">
    <source>
        <dbReference type="Google" id="ProtNLM"/>
    </source>
</evidence>
<dbReference type="EMBL" id="CANHGI010000005">
    <property type="protein sequence ID" value="CAI5451282.1"/>
    <property type="molecule type" value="Genomic_DNA"/>
</dbReference>
<evidence type="ECO:0000313" key="4">
    <source>
        <dbReference type="Proteomes" id="UP001152747"/>
    </source>
</evidence>
<dbReference type="SUPFAM" id="SSF51445">
    <property type="entry name" value="(Trans)glycosidases"/>
    <property type="match status" value="1"/>
</dbReference>
<feature type="chain" id="PRO_5040653023" description="Lysozyme" evidence="1">
    <location>
        <begin position="17"/>
        <end position="225"/>
    </location>
</feature>
<name>A0A9P1IUC8_9PELO</name>
<reference evidence="2" key="1">
    <citation type="submission" date="2022-11" db="EMBL/GenBank/DDBJ databases">
        <authorList>
            <person name="Kikuchi T."/>
        </authorList>
    </citation>
    <scope>NUCLEOTIDE SEQUENCE</scope>
    <source>
        <strain evidence="2">PS1010</strain>
    </source>
</reference>
<dbReference type="InterPro" id="IPR051595">
    <property type="entry name" value="GH25_Enzymes"/>
</dbReference>
<dbReference type="PANTHER" id="PTHR23208">
    <property type="entry name" value="LYSOZYME PROTEIN"/>
    <property type="match status" value="1"/>
</dbReference>
<keyword evidence="1" id="KW-0732">Signal</keyword>
<dbReference type="PANTHER" id="PTHR23208:SF36">
    <property type="entry name" value="LYSOZYME-RELATED"/>
    <property type="match status" value="1"/>
</dbReference>
<dbReference type="Gene3D" id="3.20.20.80">
    <property type="entry name" value="Glycosidases"/>
    <property type="match status" value="1"/>
</dbReference>
<organism evidence="2 4">
    <name type="scientific">Caenorhabditis angaria</name>
    <dbReference type="NCBI Taxonomy" id="860376"/>
    <lineage>
        <taxon>Eukaryota</taxon>
        <taxon>Metazoa</taxon>
        <taxon>Ecdysozoa</taxon>
        <taxon>Nematoda</taxon>
        <taxon>Chromadorea</taxon>
        <taxon>Rhabditida</taxon>
        <taxon>Rhabditina</taxon>
        <taxon>Rhabditomorpha</taxon>
        <taxon>Rhabditoidea</taxon>
        <taxon>Rhabditidae</taxon>
        <taxon>Peloderinae</taxon>
        <taxon>Caenorhabditis</taxon>
    </lineage>
</organism>
<evidence type="ECO:0000256" key="1">
    <source>
        <dbReference type="SAM" id="SignalP"/>
    </source>
</evidence>